<proteinExistence type="predicted"/>
<reference evidence="1" key="1">
    <citation type="submission" date="2019-09" db="EMBL/GenBank/DDBJ databases">
        <title>Organ-specific transcriptomic study of the physiology of the cattle tick, Rhipicephalus microplus.</title>
        <authorList>
            <person name="Tirloni L."/>
            <person name="Braz G."/>
            <person name="Gandara A.C.P."/>
            <person name="Sabadin G.A."/>
            <person name="da Silva R.M."/>
            <person name="Guizzo M.G."/>
            <person name="Machado J.A."/>
            <person name="Costa E.P."/>
            <person name="Gomes H.F."/>
            <person name="Moraes J."/>
            <person name="Mota M.B.S."/>
            <person name="Mesquita R.D."/>
            <person name="Alvarenga P.H."/>
            <person name="Alves F."/>
            <person name="Seixas A."/>
            <person name="da Fonseca R.N."/>
            <person name="Fogaca A."/>
            <person name="Logullo C."/>
            <person name="Tanaka A."/>
            <person name="Daffre S."/>
            <person name="Termignoni C."/>
            <person name="Vaz I.S.Jr."/>
            <person name="Oliveira P.L."/>
            <person name="Ribeiro J.M."/>
        </authorList>
    </citation>
    <scope>NUCLEOTIDE SEQUENCE</scope>
    <source>
        <strain evidence="1">Porto Alegre</strain>
    </source>
</reference>
<protein>
    <submittedName>
        <fullName evidence="1">Putative secreted protein</fullName>
    </submittedName>
</protein>
<dbReference type="AlphaFoldDB" id="A0A6M2D9T6"/>
<sequence length="101" mass="11089">MTLSVLSSLIAVAYCFMFSSKLLALRPCCSFSCLFVYSSSRLLVLRPRGAFSSEVSLVIYRQLLDCRMSCFSTTSRDRSGTPISLITAALFLLASPVFAQP</sequence>
<accession>A0A6M2D9T6</accession>
<organism evidence="1">
    <name type="scientific">Rhipicephalus microplus</name>
    <name type="common">Cattle tick</name>
    <name type="synonym">Boophilus microplus</name>
    <dbReference type="NCBI Taxonomy" id="6941"/>
    <lineage>
        <taxon>Eukaryota</taxon>
        <taxon>Metazoa</taxon>
        <taxon>Ecdysozoa</taxon>
        <taxon>Arthropoda</taxon>
        <taxon>Chelicerata</taxon>
        <taxon>Arachnida</taxon>
        <taxon>Acari</taxon>
        <taxon>Parasitiformes</taxon>
        <taxon>Ixodida</taxon>
        <taxon>Ixodoidea</taxon>
        <taxon>Ixodidae</taxon>
        <taxon>Rhipicephalinae</taxon>
        <taxon>Rhipicephalus</taxon>
        <taxon>Boophilus</taxon>
    </lineage>
</organism>
<dbReference type="EMBL" id="GHWJ01010122">
    <property type="protein sequence ID" value="NOV42859.1"/>
    <property type="molecule type" value="Transcribed_RNA"/>
</dbReference>
<name>A0A6M2D9T6_RHIMP</name>
<evidence type="ECO:0000313" key="1">
    <source>
        <dbReference type="EMBL" id="NOV42859.1"/>
    </source>
</evidence>